<dbReference type="SUPFAM" id="SSF82171">
    <property type="entry name" value="DPP6 N-terminal domain-like"/>
    <property type="match status" value="1"/>
</dbReference>
<keyword evidence="6" id="KW-1185">Reference proteome</keyword>
<dbReference type="OrthoDB" id="16520at2759"/>
<keyword evidence="1" id="KW-0378">Hydrolase</keyword>
<organism evidence="5 6">
    <name type="scientific">Candidula unifasciata</name>
    <dbReference type="NCBI Taxonomy" id="100452"/>
    <lineage>
        <taxon>Eukaryota</taxon>
        <taxon>Metazoa</taxon>
        <taxon>Spiralia</taxon>
        <taxon>Lophotrochozoa</taxon>
        <taxon>Mollusca</taxon>
        <taxon>Gastropoda</taxon>
        <taxon>Heterobranchia</taxon>
        <taxon>Euthyneura</taxon>
        <taxon>Panpulmonata</taxon>
        <taxon>Eupulmonata</taxon>
        <taxon>Stylommatophora</taxon>
        <taxon>Helicina</taxon>
        <taxon>Helicoidea</taxon>
        <taxon>Geomitridae</taxon>
        <taxon>Candidula</taxon>
    </lineage>
</organism>
<accession>A0A8S3YQ74</accession>
<dbReference type="GO" id="GO:0008239">
    <property type="term" value="F:dipeptidyl-peptidase activity"/>
    <property type="evidence" value="ECO:0007669"/>
    <property type="project" value="TreeGrafter"/>
</dbReference>
<reference evidence="5" key="1">
    <citation type="submission" date="2021-04" db="EMBL/GenBank/DDBJ databases">
        <authorList>
            <consortium name="Molecular Ecology Group"/>
        </authorList>
    </citation>
    <scope>NUCLEOTIDE SEQUENCE</scope>
</reference>
<evidence type="ECO:0000256" key="2">
    <source>
        <dbReference type="ARBA" id="ARBA00022825"/>
    </source>
</evidence>
<feature type="domain" description="Dipeptidylpeptidase IV N-terminal" evidence="4">
    <location>
        <begin position="11"/>
        <end position="235"/>
    </location>
</feature>
<dbReference type="AlphaFoldDB" id="A0A8S3YQ74"/>
<dbReference type="Proteomes" id="UP000678393">
    <property type="component" value="Unassembled WGS sequence"/>
</dbReference>
<dbReference type="PANTHER" id="PTHR11731:SF200">
    <property type="entry name" value="DIPEPTIDYL PEPTIDASE 10, ISOFORM B"/>
    <property type="match status" value="1"/>
</dbReference>
<evidence type="ECO:0000256" key="1">
    <source>
        <dbReference type="ARBA" id="ARBA00022438"/>
    </source>
</evidence>
<dbReference type="Gene3D" id="2.140.10.30">
    <property type="entry name" value="Dipeptidylpeptidase IV, N-terminal domain"/>
    <property type="match status" value="1"/>
</dbReference>
<comment type="caution">
    <text evidence="5">The sequence shown here is derived from an EMBL/GenBank/DDBJ whole genome shotgun (WGS) entry which is preliminary data.</text>
</comment>
<keyword evidence="3" id="KW-0325">Glycoprotein</keyword>
<proteinExistence type="predicted"/>
<name>A0A8S3YQ74_9EUPU</name>
<dbReference type="GO" id="GO:0006508">
    <property type="term" value="P:proteolysis"/>
    <property type="evidence" value="ECO:0007669"/>
    <property type="project" value="InterPro"/>
</dbReference>
<gene>
    <name evidence="5" type="ORF">CUNI_LOCUS4767</name>
</gene>
<dbReference type="GO" id="GO:0005886">
    <property type="term" value="C:plasma membrane"/>
    <property type="evidence" value="ECO:0007669"/>
    <property type="project" value="TreeGrafter"/>
</dbReference>
<dbReference type="GO" id="GO:0008236">
    <property type="term" value="F:serine-type peptidase activity"/>
    <property type="evidence" value="ECO:0007669"/>
    <property type="project" value="UniProtKB-KW"/>
</dbReference>
<protein>
    <recommendedName>
        <fullName evidence="4">Dipeptidylpeptidase IV N-terminal domain-containing protein</fullName>
    </recommendedName>
</protein>
<sequence>TQHHPKEFMMSADGQYLLLKQRVTPLYRHTTKAEYAVYNLHTRDNPEPLQGFPPHIELEYVAWSPTGHSLVVVKDHNIFYKPDVQASPIQLTTSGTPKLIYNGVPDWVYEEEILGADNAIWWSPQSTYLLYASFNDTRVPKFHFPRYGDLDNPYTEDQEISYPKAGYPNPSFTLYVVKLSTREERKLIPPPEMADWDYYFTTVVWRNDEEVMVTWMNRTQTFAIHTICSVSNGVCNK</sequence>
<evidence type="ECO:0000256" key="3">
    <source>
        <dbReference type="ARBA" id="ARBA00023180"/>
    </source>
</evidence>
<evidence type="ECO:0000313" key="5">
    <source>
        <dbReference type="EMBL" id="CAG5119209.1"/>
    </source>
</evidence>
<dbReference type="InterPro" id="IPR050278">
    <property type="entry name" value="Serine_Prot_S9B/DPPIV"/>
</dbReference>
<evidence type="ECO:0000313" key="6">
    <source>
        <dbReference type="Proteomes" id="UP000678393"/>
    </source>
</evidence>
<feature type="non-terminal residue" evidence="5">
    <location>
        <position position="1"/>
    </location>
</feature>
<keyword evidence="1" id="KW-0645">Protease</keyword>
<dbReference type="InterPro" id="IPR002469">
    <property type="entry name" value="Peptidase_S9B_N"/>
</dbReference>
<feature type="non-terminal residue" evidence="5">
    <location>
        <position position="237"/>
    </location>
</feature>
<keyword evidence="2" id="KW-0720">Serine protease</keyword>
<dbReference type="GO" id="GO:0004177">
    <property type="term" value="F:aminopeptidase activity"/>
    <property type="evidence" value="ECO:0007669"/>
    <property type="project" value="UniProtKB-KW"/>
</dbReference>
<dbReference type="EMBL" id="CAJHNH020000668">
    <property type="protein sequence ID" value="CAG5119209.1"/>
    <property type="molecule type" value="Genomic_DNA"/>
</dbReference>
<dbReference type="PANTHER" id="PTHR11731">
    <property type="entry name" value="PROTEASE FAMILY S9B,C DIPEPTIDYL-PEPTIDASE IV-RELATED"/>
    <property type="match status" value="1"/>
</dbReference>
<evidence type="ECO:0000259" key="4">
    <source>
        <dbReference type="Pfam" id="PF00930"/>
    </source>
</evidence>
<keyword evidence="1" id="KW-0031">Aminopeptidase</keyword>
<dbReference type="Pfam" id="PF00930">
    <property type="entry name" value="DPPIV_N"/>
    <property type="match status" value="1"/>
</dbReference>